<feature type="compositionally biased region" description="Basic and acidic residues" evidence="6">
    <location>
        <begin position="612"/>
        <end position="622"/>
    </location>
</feature>
<dbReference type="RefSeq" id="WP_114615478.1">
    <property type="nucleotide sequence ID" value="NZ_PPTO01000007.1"/>
</dbReference>
<dbReference type="PANTHER" id="PTHR30250:SF11">
    <property type="entry name" value="O-ANTIGEN TRANSPORTER-RELATED"/>
    <property type="match status" value="1"/>
</dbReference>
<evidence type="ECO:0000313" key="8">
    <source>
        <dbReference type="EMBL" id="RDB58678.1"/>
    </source>
</evidence>
<name>A0A369LKW2_9ACTN</name>
<dbReference type="AlphaFoldDB" id="A0A369LKW2"/>
<organism evidence="8 9">
    <name type="scientific">Slackia isoflavoniconvertens</name>
    <dbReference type="NCBI Taxonomy" id="572010"/>
    <lineage>
        <taxon>Bacteria</taxon>
        <taxon>Bacillati</taxon>
        <taxon>Actinomycetota</taxon>
        <taxon>Coriobacteriia</taxon>
        <taxon>Eggerthellales</taxon>
        <taxon>Eggerthellaceae</taxon>
        <taxon>Slackia</taxon>
    </lineage>
</organism>
<feature type="transmembrane region" description="Helical" evidence="7">
    <location>
        <begin position="118"/>
        <end position="137"/>
    </location>
</feature>
<feature type="transmembrane region" description="Helical" evidence="7">
    <location>
        <begin position="393"/>
        <end position="412"/>
    </location>
</feature>
<dbReference type="EMBL" id="PPTO01000007">
    <property type="protein sequence ID" value="RDB58678.1"/>
    <property type="molecule type" value="Genomic_DNA"/>
</dbReference>
<feature type="compositionally biased region" description="Polar residues" evidence="6">
    <location>
        <begin position="529"/>
        <end position="550"/>
    </location>
</feature>
<evidence type="ECO:0000256" key="5">
    <source>
        <dbReference type="ARBA" id="ARBA00023136"/>
    </source>
</evidence>
<evidence type="ECO:0000256" key="4">
    <source>
        <dbReference type="ARBA" id="ARBA00022989"/>
    </source>
</evidence>
<feature type="region of interest" description="Disordered" evidence="6">
    <location>
        <begin position="507"/>
        <end position="622"/>
    </location>
</feature>
<dbReference type="Proteomes" id="UP000253975">
    <property type="component" value="Unassembled WGS sequence"/>
</dbReference>
<feature type="transmembrane region" description="Helical" evidence="7">
    <location>
        <begin position="202"/>
        <end position="225"/>
    </location>
</feature>
<proteinExistence type="predicted"/>
<evidence type="ECO:0000256" key="2">
    <source>
        <dbReference type="ARBA" id="ARBA00022475"/>
    </source>
</evidence>
<sequence>MSNVFVNNALTRTISQWWNRLLGAAKDGSFSDQDEMYASHRTSRDYICNMFGIAAWGMVFPVLTVVITQLTNAELAGMFSLAFITATLLMMIGNYGVRTYQVSDIDERHSFADYEVNRFITCALMMVVGVGYCMVRGYGGDMLTISIGVYFYRMIDALADVYEGRLQQQDKFYLAGISQAVRSVLVVLFFSLALLITRNVGVASIVMAVVAALTFVFLTFPLGLIETPKSPRCTFESIVVIFKQCFPLFLAVFLFNLIESMPKFVMEGVLPYDSQLYFNALYFPAQGIMLAIQLVYKPLLVRLTKEWADPSRRKRFDLAFLAMMGVVLAFTGVTAVLMGWIGIPLMSWIYGLDFEPYRGLAYVMVAAGGVTAAVDFLYQVITVLRRQGDVTKLYFITFGFSVFVPILLINFTGLPGAVIGYLIVMAILLSLLAMEYITIRVQFSHGAVWQEDDEASGRTPTLPVNPAMSGRIDISQADALRIRQKTKKAMHSAREQVKTGKTNVVRSHGSYAESTDGPARTTRVHGNIGQPSQRARVSGATVASTRVSSNAEARERERKARVRAQLMEQAAKEKQRASEVREYEDDTQALAGRHASRQRVVHARPSKNASSRGRDTRGKHQR</sequence>
<comment type="subcellular location">
    <subcellularLocation>
        <location evidence="1">Cell membrane</location>
        <topology evidence="1">Multi-pass membrane protein</topology>
    </subcellularLocation>
</comment>
<dbReference type="GO" id="GO:0005886">
    <property type="term" value="C:plasma membrane"/>
    <property type="evidence" value="ECO:0007669"/>
    <property type="project" value="UniProtKB-SubCell"/>
</dbReference>
<evidence type="ECO:0000256" key="7">
    <source>
        <dbReference type="SAM" id="Phobius"/>
    </source>
</evidence>
<reference evidence="8 9" key="1">
    <citation type="journal article" date="2018" name="Elife">
        <title>Discovery and characterization of a prevalent human gut bacterial enzyme sufficient for the inactivation of a family of plant toxins.</title>
        <authorList>
            <person name="Koppel N."/>
            <person name="Bisanz J.E."/>
            <person name="Pandelia M.E."/>
            <person name="Turnbaugh P.J."/>
            <person name="Balskus E.P."/>
        </authorList>
    </citation>
    <scope>NUCLEOTIDE SEQUENCE [LARGE SCALE GENOMIC DNA]</scope>
    <source>
        <strain evidence="8 9">OB21 GAM31</strain>
    </source>
</reference>
<accession>A0A369LKW2</accession>
<feature type="transmembrane region" description="Helical" evidence="7">
    <location>
        <begin position="237"/>
        <end position="256"/>
    </location>
</feature>
<feature type="transmembrane region" description="Helical" evidence="7">
    <location>
        <begin position="361"/>
        <end position="381"/>
    </location>
</feature>
<evidence type="ECO:0000256" key="3">
    <source>
        <dbReference type="ARBA" id="ARBA00022692"/>
    </source>
</evidence>
<feature type="compositionally biased region" description="Basic residues" evidence="6">
    <location>
        <begin position="594"/>
        <end position="605"/>
    </location>
</feature>
<keyword evidence="5 7" id="KW-0472">Membrane</keyword>
<protein>
    <submittedName>
        <fullName evidence="8">Polysaccharide biosynthesis protein</fullName>
    </submittedName>
</protein>
<feature type="transmembrane region" description="Helical" evidence="7">
    <location>
        <begin position="316"/>
        <end position="341"/>
    </location>
</feature>
<feature type="transmembrane region" description="Helical" evidence="7">
    <location>
        <begin position="418"/>
        <end position="437"/>
    </location>
</feature>
<evidence type="ECO:0000256" key="6">
    <source>
        <dbReference type="SAM" id="MobiDB-lite"/>
    </source>
</evidence>
<dbReference type="PANTHER" id="PTHR30250">
    <property type="entry name" value="PST FAMILY PREDICTED COLANIC ACID TRANSPORTER"/>
    <property type="match status" value="1"/>
</dbReference>
<comment type="caution">
    <text evidence="8">The sequence shown here is derived from an EMBL/GenBank/DDBJ whole genome shotgun (WGS) entry which is preliminary data.</text>
</comment>
<keyword evidence="4 7" id="KW-1133">Transmembrane helix</keyword>
<feature type="transmembrane region" description="Helical" evidence="7">
    <location>
        <begin position="76"/>
        <end position="97"/>
    </location>
</feature>
<keyword evidence="2" id="KW-1003">Cell membrane</keyword>
<keyword evidence="3 7" id="KW-0812">Transmembrane</keyword>
<dbReference type="InterPro" id="IPR050833">
    <property type="entry name" value="Poly_Biosynth_Transport"/>
</dbReference>
<feature type="compositionally biased region" description="Basic and acidic residues" evidence="6">
    <location>
        <begin position="570"/>
        <end position="581"/>
    </location>
</feature>
<evidence type="ECO:0000256" key="1">
    <source>
        <dbReference type="ARBA" id="ARBA00004651"/>
    </source>
</evidence>
<gene>
    <name evidence="8" type="ORF">C1881_05195</name>
</gene>
<feature type="transmembrane region" description="Helical" evidence="7">
    <location>
        <begin position="174"/>
        <end position="196"/>
    </location>
</feature>
<feature type="transmembrane region" description="Helical" evidence="7">
    <location>
        <begin position="46"/>
        <end position="70"/>
    </location>
</feature>
<evidence type="ECO:0000313" key="9">
    <source>
        <dbReference type="Proteomes" id="UP000253975"/>
    </source>
</evidence>